<dbReference type="OMA" id="INDGCHY"/>
<organism evidence="5 6">
    <name type="scientific">Haemonchus contortus</name>
    <name type="common">Barber pole worm</name>
    <dbReference type="NCBI Taxonomy" id="6289"/>
    <lineage>
        <taxon>Eukaryota</taxon>
        <taxon>Metazoa</taxon>
        <taxon>Ecdysozoa</taxon>
        <taxon>Nematoda</taxon>
        <taxon>Chromadorea</taxon>
        <taxon>Rhabditida</taxon>
        <taxon>Rhabditina</taxon>
        <taxon>Rhabditomorpha</taxon>
        <taxon>Strongyloidea</taxon>
        <taxon>Trichostrongylidae</taxon>
        <taxon>Haemonchus</taxon>
    </lineage>
</organism>
<feature type="compositionally biased region" description="Low complexity" evidence="3">
    <location>
        <begin position="311"/>
        <end position="336"/>
    </location>
</feature>
<name>A0A7I4YCJ0_HAECO</name>
<dbReference type="Gene3D" id="3.40.390.10">
    <property type="entry name" value="Collagenase (Catalytic Domain)"/>
    <property type="match status" value="1"/>
</dbReference>
<evidence type="ECO:0000256" key="3">
    <source>
        <dbReference type="SAM" id="MobiDB-lite"/>
    </source>
</evidence>
<feature type="region of interest" description="Disordered" evidence="3">
    <location>
        <begin position="292"/>
        <end position="344"/>
    </location>
</feature>
<keyword evidence="1" id="KW-1015">Disulfide bond</keyword>
<dbReference type="OrthoDB" id="5819035at2759"/>
<dbReference type="InterPro" id="IPR024079">
    <property type="entry name" value="MetalloPept_cat_dom_sf"/>
</dbReference>
<evidence type="ECO:0000313" key="6">
    <source>
        <dbReference type="WBParaSite" id="HCON_00073310-00001"/>
    </source>
</evidence>
<dbReference type="SUPFAM" id="SSF49854">
    <property type="entry name" value="Spermadhesin, CUB domain"/>
    <property type="match status" value="1"/>
</dbReference>
<dbReference type="GO" id="GO:0008237">
    <property type="term" value="F:metallopeptidase activity"/>
    <property type="evidence" value="ECO:0007669"/>
    <property type="project" value="InterPro"/>
</dbReference>
<dbReference type="AlphaFoldDB" id="A0A7I4YCJ0"/>
<reference evidence="6" key="1">
    <citation type="submission" date="2020-12" db="UniProtKB">
        <authorList>
            <consortium name="WormBaseParasite"/>
        </authorList>
    </citation>
    <scope>IDENTIFICATION</scope>
    <source>
        <strain evidence="6">MHco3</strain>
    </source>
</reference>
<evidence type="ECO:0000256" key="1">
    <source>
        <dbReference type="ARBA" id="ARBA00023157"/>
    </source>
</evidence>
<evidence type="ECO:0000313" key="5">
    <source>
        <dbReference type="Proteomes" id="UP000025227"/>
    </source>
</evidence>
<feature type="domain" description="CUB" evidence="4">
    <location>
        <begin position="176"/>
        <end position="275"/>
    </location>
</feature>
<dbReference type="PROSITE" id="PS01180">
    <property type="entry name" value="CUB"/>
    <property type="match status" value="1"/>
</dbReference>
<evidence type="ECO:0000259" key="4">
    <source>
        <dbReference type="PROSITE" id="PS01180"/>
    </source>
</evidence>
<keyword evidence="5" id="KW-1185">Reference proteome</keyword>
<dbReference type="Proteomes" id="UP000025227">
    <property type="component" value="Unplaced"/>
</dbReference>
<dbReference type="WBParaSite" id="HCON_00073310-00001">
    <property type="protein sequence ID" value="HCON_00073310-00001"/>
    <property type="gene ID" value="HCON_00073310"/>
</dbReference>
<evidence type="ECO:0000256" key="2">
    <source>
        <dbReference type="PROSITE-ProRule" id="PRU00059"/>
    </source>
</evidence>
<accession>A0A7I4YCJ0</accession>
<proteinExistence type="predicted"/>
<dbReference type="InterPro" id="IPR000859">
    <property type="entry name" value="CUB_dom"/>
</dbReference>
<dbReference type="InterPro" id="IPR035914">
    <property type="entry name" value="Sperma_CUB_dom_sf"/>
</dbReference>
<sequence length="385" mass="42774">MIKGKHNDVLRTLDVNNRTIDLLLQAQPQIMYDQVNPVGDSITQINENSNAEVCIRLREQTKIVIDDIDDQVEGTDRKKRQALADPYGYKLWKEGVNFYFTSYLSARAQRAFMTGADMWQKYSCLNFTYNPDEICETTKSAQCEMGGFPNPRDCSKCVCPGGYAGDTCTERPDEGCGSTITATPEWKELTDVLGNYGVYQPLEDYTKCHYWIESPEGTDIVVEIVSLAGHQAVDGCIFTGVEIKTNEDQKLTGFRFCAPQDAGKTLVSSSNRVPIITWNKIARSTTILRFRHVPAAKPRPSSPTNRKASKKTATTTISTTHTRQTTGTPSSTAPTPTTAPPKCPLTPDHPSCPYHIKEGFCTDKESDTDAQRMQLCPRGCKLCVP</sequence>
<protein>
    <submittedName>
        <fullName evidence="6">CUB domain-containing protein</fullName>
    </submittedName>
</protein>
<comment type="caution">
    <text evidence="2">Lacks conserved residue(s) required for the propagation of feature annotation.</text>
</comment>